<sequence>MRKTLMRVGLAAGLALGLAACTDPYSPGQRALGAGALGAGAGAGIGSLSGNAGTGALIGGALGAVGGAVTTPERPVDPYYDRRPPRGGYYGY</sequence>
<feature type="compositionally biased region" description="Basic and acidic residues" evidence="1">
    <location>
        <begin position="74"/>
        <end position="84"/>
    </location>
</feature>
<evidence type="ECO:0000313" key="3">
    <source>
        <dbReference type="Proteomes" id="UP000245048"/>
    </source>
</evidence>
<feature type="region of interest" description="Disordered" evidence="1">
    <location>
        <begin position="73"/>
        <end position="92"/>
    </location>
</feature>
<evidence type="ECO:0000256" key="1">
    <source>
        <dbReference type="SAM" id="MobiDB-lite"/>
    </source>
</evidence>
<dbReference type="PROSITE" id="PS51257">
    <property type="entry name" value="PROKAR_LIPOPROTEIN"/>
    <property type="match status" value="1"/>
</dbReference>
<gene>
    <name evidence="2" type="ORF">CR165_07365</name>
</gene>
<reference evidence="3" key="1">
    <citation type="submission" date="2017-10" db="EMBL/GenBank/DDBJ databases">
        <authorList>
            <person name="Toshchakov S.V."/>
            <person name="Goeva M.A."/>
        </authorList>
    </citation>
    <scope>NUCLEOTIDE SEQUENCE [LARGE SCALE GENOMIC DNA]</scope>
    <source>
        <strain evidence="3">JR1/69-1-13</strain>
    </source>
</reference>
<comment type="caution">
    <text evidence="2">The sequence shown here is derived from an EMBL/GenBank/DDBJ whole genome shotgun (WGS) entry which is preliminary data.</text>
</comment>
<name>A0A2U1V751_9PROT</name>
<proteinExistence type="predicted"/>
<dbReference type="RefSeq" id="WP_109516313.1">
    <property type="nucleotide sequence ID" value="NZ_PDOA01000003.1"/>
</dbReference>
<dbReference type="EMBL" id="PDOA01000003">
    <property type="protein sequence ID" value="PWC29739.1"/>
    <property type="molecule type" value="Genomic_DNA"/>
</dbReference>
<evidence type="ECO:0000313" key="2">
    <source>
        <dbReference type="EMBL" id="PWC29739.1"/>
    </source>
</evidence>
<dbReference type="AlphaFoldDB" id="A0A2U1V751"/>
<protein>
    <recommendedName>
        <fullName evidence="4">Cell envelope biogenesis protein OmpA</fullName>
    </recommendedName>
</protein>
<keyword evidence="3" id="KW-1185">Reference proteome</keyword>
<accession>A0A2U1V751</accession>
<evidence type="ECO:0008006" key="4">
    <source>
        <dbReference type="Google" id="ProtNLM"/>
    </source>
</evidence>
<organism evidence="2 3">
    <name type="scientific">Teichococcus aestuarii</name>
    <dbReference type="NCBI Taxonomy" id="568898"/>
    <lineage>
        <taxon>Bacteria</taxon>
        <taxon>Pseudomonadati</taxon>
        <taxon>Pseudomonadota</taxon>
        <taxon>Alphaproteobacteria</taxon>
        <taxon>Acetobacterales</taxon>
        <taxon>Roseomonadaceae</taxon>
        <taxon>Roseomonas</taxon>
    </lineage>
</organism>
<dbReference type="Proteomes" id="UP000245048">
    <property type="component" value="Unassembled WGS sequence"/>
</dbReference>